<name>A0ABU2LQJ3_9ACTN</name>
<comment type="caution">
    <text evidence="1">The sequence shown here is derived from an EMBL/GenBank/DDBJ whole genome shotgun (WGS) entry which is preliminary data.</text>
</comment>
<organism evidence="1 2">
    <name type="scientific">Streptomyces millisiae</name>
    <dbReference type="NCBI Taxonomy" id="3075542"/>
    <lineage>
        <taxon>Bacteria</taxon>
        <taxon>Bacillati</taxon>
        <taxon>Actinomycetota</taxon>
        <taxon>Actinomycetes</taxon>
        <taxon>Kitasatosporales</taxon>
        <taxon>Streptomycetaceae</taxon>
        <taxon>Streptomyces</taxon>
    </lineage>
</organism>
<reference evidence="2" key="1">
    <citation type="submission" date="2023-07" db="EMBL/GenBank/DDBJ databases">
        <title>30 novel species of actinomycetes from the DSMZ collection.</title>
        <authorList>
            <person name="Nouioui I."/>
        </authorList>
    </citation>
    <scope>NUCLEOTIDE SEQUENCE [LARGE SCALE GENOMIC DNA]</scope>
    <source>
        <strain evidence="2">DSM 44918</strain>
    </source>
</reference>
<evidence type="ECO:0008006" key="3">
    <source>
        <dbReference type="Google" id="ProtNLM"/>
    </source>
</evidence>
<evidence type="ECO:0000313" key="1">
    <source>
        <dbReference type="EMBL" id="MDT0319871.1"/>
    </source>
</evidence>
<dbReference type="EMBL" id="JAVREM010000018">
    <property type="protein sequence ID" value="MDT0319871.1"/>
    <property type="molecule type" value="Genomic_DNA"/>
</dbReference>
<dbReference type="SUPFAM" id="SSF52540">
    <property type="entry name" value="P-loop containing nucleoside triphosphate hydrolases"/>
    <property type="match status" value="1"/>
</dbReference>
<proteinExistence type="predicted"/>
<dbReference type="InterPro" id="IPR027417">
    <property type="entry name" value="P-loop_NTPase"/>
</dbReference>
<gene>
    <name evidence="1" type="ORF">RNC47_16155</name>
</gene>
<sequence length="180" mass="19307">MTTYELLLIGGGAGVGKTTVAWEVSAALRAAGTAHCLIEGDYMDQIHPAPADDPHRAAITERNTAAIWANYAALGQRRLIYTNTVSILEEPMLRRAMGGDMVRSTCVLLTAEEATVRERLAGREIGSQLDAHIERSLRMARELSERAPAGTVRVPTDGRGVEAIALDVVRAVAWEGQATG</sequence>
<accession>A0ABU2LQJ3</accession>
<dbReference type="RefSeq" id="WP_311599407.1">
    <property type="nucleotide sequence ID" value="NZ_JAVREM010000018.1"/>
</dbReference>
<keyword evidence="2" id="KW-1185">Reference proteome</keyword>
<protein>
    <recommendedName>
        <fullName evidence="3">UDP-N-acetylglucosamine kinase</fullName>
    </recommendedName>
</protein>
<dbReference type="Proteomes" id="UP001183420">
    <property type="component" value="Unassembled WGS sequence"/>
</dbReference>
<evidence type="ECO:0000313" key="2">
    <source>
        <dbReference type="Proteomes" id="UP001183420"/>
    </source>
</evidence>
<dbReference type="Gene3D" id="3.40.50.300">
    <property type="entry name" value="P-loop containing nucleotide triphosphate hydrolases"/>
    <property type="match status" value="1"/>
</dbReference>
<dbReference type="Pfam" id="PF13671">
    <property type="entry name" value="AAA_33"/>
    <property type="match status" value="1"/>
</dbReference>